<reference evidence="4" key="1">
    <citation type="journal article" date="2014" name="BMC Genomics">
        <title>The mitochondrial and chloroplast genomes of the haptophyte Chrysochromulina tobin contain unique repeat structures and gene profiles.</title>
        <authorList>
            <person name="Hovde B.T."/>
            <person name="Starkenburg S.R."/>
            <person name="Hunsperger H.M."/>
            <person name="Mercer L.D."/>
            <person name="Deodato C.R."/>
            <person name="Jha R.K."/>
            <person name="Chertkov O."/>
            <person name="Monnat R.J.Jr."/>
            <person name="Cattolico R.A."/>
        </authorList>
    </citation>
    <scope>NUCLEOTIDE SEQUENCE</scope>
    <source>
        <strain evidence="4">CCMP291</strain>
    </source>
</reference>
<accession>A0A075DVS5</accession>
<evidence type="ECO:0000256" key="1">
    <source>
        <dbReference type="ARBA" id="ARBA00004229"/>
    </source>
</evidence>
<keyword evidence="2 4" id="KW-0150">Chloroplast</keyword>
<organism evidence="4">
    <name type="scientific">Chrysochromulina tobinii</name>
    <dbReference type="NCBI Taxonomy" id="1460289"/>
    <lineage>
        <taxon>Eukaryota</taxon>
        <taxon>Haptista</taxon>
        <taxon>Haptophyta</taxon>
        <taxon>Prymnesiophyceae</taxon>
        <taxon>Prymnesiales</taxon>
        <taxon>Chrysochromulinaceae</taxon>
        <taxon>Chrysochromulina</taxon>
    </lineage>
</organism>
<dbReference type="Gene3D" id="3.40.1350.100">
    <property type="match status" value="1"/>
</dbReference>
<sequence length="492" mass="57221">MNPLHNSSFISSKENEHVYKDKGNFEIISNLKNSKTIEFFEYLYSYPPKFTIKCDSLDELTQDLFLENNYGVLEHSFPFIDFAEDLFFQGTPQTAVRQEYKLNDFVDGYFDKLYSSTFYQKKTKNIQNTLASVPIFVIINGHKEIVLSKPINSSRSEARTRAIDKTLYEYCGAFDPLTESHPKLGFFFFSRIDAQNYLQEIAKSDIDGTKTVGLSVNCIGLNSAYRITREHHPGIDFRFVPDYQEVKTLLKVKLSKSSLIVDDEQQQLRFRPRSANLLPYFGKIGNWLLPTRSFLQKNEYFKGVPIYIVQVRKEPRNLVTEQYFTVMDKLDSAWGKLLQFSDSLLGFGHNWIMQGSLKERETSKDYINFIFFNEKDATDFVKKQGRKVARYSGSRTSNIELLVCKPKVFVYNLEDFLESWEENLLTDLSGKSVQTIFDANKIFFIPSTFVSNELPTITGQEKQLFLEVKETLNLKYRLFKRYVGFLFSVGYA</sequence>
<evidence type="ECO:0000256" key="2">
    <source>
        <dbReference type="ARBA" id="ARBA00022528"/>
    </source>
</evidence>
<proteinExistence type="predicted"/>
<dbReference type="InterPro" id="IPR007378">
    <property type="entry name" value="Tic22-like"/>
</dbReference>
<dbReference type="GO" id="GO:0015031">
    <property type="term" value="P:protein transport"/>
    <property type="evidence" value="ECO:0007669"/>
    <property type="project" value="InterPro"/>
</dbReference>
<comment type="subcellular location">
    <subcellularLocation>
        <location evidence="1">Plastid</location>
        <location evidence="1">Chloroplast</location>
    </subcellularLocation>
</comment>
<name>A0A075DVS5_9EUKA</name>
<geneLocation type="chloroplast" evidence="4"/>
<protein>
    <submittedName>
        <fullName evidence="4">Tic22 Translocator</fullName>
    </submittedName>
</protein>
<dbReference type="AlphaFoldDB" id="A0A075DVS5"/>
<evidence type="ECO:0000256" key="3">
    <source>
        <dbReference type="ARBA" id="ARBA00022640"/>
    </source>
</evidence>
<dbReference type="Pfam" id="PF04278">
    <property type="entry name" value="Tic22"/>
    <property type="match status" value="1"/>
</dbReference>
<dbReference type="GO" id="GO:0009507">
    <property type="term" value="C:chloroplast"/>
    <property type="evidence" value="ECO:0007669"/>
    <property type="project" value="UniProtKB-SubCell"/>
</dbReference>
<reference evidence="4" key="2">
    <citation type="submission" date="2016-02" db="EMBL/GenBank/DDBJ databases">
        <authorList>
            <person name="Wen L."/>
            <person name="He K."/>
            <person name="Yang H."/>
        </authorList>
    </citation>
    <scope>NUCLEOTIDE SEQUENCE</scope>
    <source>
        <strain evidence="4">CCMP291</strain>
    </source>
</reference>
<keyword evidence="3 4" id="KW-0934">Plastid</keyword>
<evidence type="ECO:0000313" key="4">
    <source>
        <dbReference type="EMBL" id="AHY04368.1"/>
    </source>
</evidence>
<dbReference type="PANTHER" id="PTHR33926">
    <property type="entry name" value="PROTEIN TIC 22, CHLOROPLASTIC"/>
    <property type="match status" value="1"/>
</dbReference>
<dbReference type="PANTHER" id="PTHR33926:SF4">
    <property type="entry name" value="PROTEIN TIC 22, CHLOROPLASTIC"/>
    <property type="match status" value="1"/>
</dbReference>
<dbReference type="EMBL" id="KJ201907">
    <property type="protein sequence ID" value="AHY04368.1"/>
    <property type="molecule type" value="Genomic_DNA"/>
</dbReference>
<gene>
    <name evidence="4" type="primary">ycf80</name>
    <name evidence="4" type="ORF">ChtoCp_00086</name>
</gene>